<feature type="modified residue" description="4-aspartylphosphate" evidence="8">
    <location>
        <position position="60"/>
    </location>
</feature>
<dbReference type="PROSITE" id="PS00688">
    <property type="entry name" value="SIGMA54_INTERACT_3"/>
    <property type="match status" value="1"/>
</dbReference>
<dbReference type="GO" id="GO:0043565">
    <property type="term" value="F:sequence-specific DNA binding"/>
    <property type="evidence" value="ECO:0007669"/>
    <property type="project" value="InterPro"/>
</dbReference>
<evidence type="ECO:0000256" key="8">
    <source>
        <dbReference type="PROSITE-ProRule" id="PRU00169"/>
    </source>
</evidence>
<dbReference type="GO" id="GO:0000160">
    <property type="term" value="P:phosphorelay signal transduction system"/>
    <property type="evidence" value="ECO:0007669"/>
    <property type="project" value="UniProtKB-KW"/>
</dbReference>
<feature type="domain" description="Response regulatory" evidence="10">
    <location>
        <begin position="11"/>
        <end position="125"/>
    </location>
</feature>
<dbReference type="InterPro" id="IPR025662">
    <property type="entry name" value="Sigma_54_int_dom_ATP-bd_1"/>
</dbReference>
<keyword evidence="3" id="KW-0067">ATP-binding</keyword>
<evidence type="ECO:0000256" key="7">
    <source>
        <dbReference type="ARBA" id="ARBA00023163"/>
    </source>
</evidence>
<keyword evidence="2" id="KW-0547">Nucleotide-binding</keyword>
<keyword evidence="5" id="KW-0805">Transcription regulation</keyword>
<keyword evidence="1 8" id="KW-0597">Phosphoprotein</keyword>
<evidence type="ECO:0000259" key="9">
    <source>
        <dbReference type="PROSITE" id="PS50045"/>
    </source>
</evidence>
<dbReference type="CDD" id="cd00009">
    <property type="entry name" value="AAA"/>
    <property type="match status" value="1"/>
</dbReference>
<evidence type="ECO:0000256" key="5">
    <source>
        <dbReference type="ARBA" id="ARBA00023015"/>
    </source>
</evidence>
<proteinExistence type="predicted"/>
<dbReference type="SUPFAM" id="SSF52172">
    <property type="entry name" value="CheY-like"/>
    <property type="match status" value="1"/>
</dbReference>
<evidence type="ECO:0000313" key="11">
    <source>
        <dbReference type="EMBL" id="SDB45690.1"/>
    </source>
</evidence>
<name>A0A1G6DKM7_9BACT</name>
<gene>
    <name evidence="11" type="ORF">SAMN05660653_02231</name>
</gene>
<dbReference type="Gene3D" id="3.40.50.2300">
    <property type="match status" value="1"/>
</dbReference>
<dbReference type="Pfam" id="PF02954">
    <property type="entry name" value="HTH_8"/>
    <property type="match status" value="1"/>
</dbReference>
<dbReference type="OrthoDB" id="9763792at2"/>
<keyword evidence="7" id="KW-0804">Transcription</keyword>
<keyword evidence="4" id="KW-0902">Two-component regulatory system</keyword>
<dbReference type="Pfam" id="PF25601">
    <property type="entry name" value="AAA_lid_14"/>
    <property type="match status" value="1"/>
</dbReference>
<sequence length="457" mass="50573">MNTSDTSLQQSILVVDDDPNILHLLQTRLSSAGYQVLAATNGEQALERLAEQPVDLVLSDVKMPGMNGPELLQEIKATWPNTQIILLTAYGRIPEAVAMVQQGAADYLTKPFDGRELVEKINALLARQDAPAAPGDCLDLTQVGLITGNSPAMAAVLALVKRVAPSEVTILIEGESGTGKELVAKMLHRLSSRSNGPLVVVDCGTTQASLLESELFGHVKGAFTHAVQEKQGLIQAAQGGTLFLDEIGNISSEMQTRLLRFLQERTVRKLGEIRTSTVDCRVIAATNADLLSMVRQGTFREDLYYRLKVVRLQVPPLRERREDIPLLADYFLQLFCKKSGIKCPSLSASTLRCLTNHSWPGNVRELRHVMEASALLSDRIVLEPEDIQLESEPPTHIIDAPLSLDESERKTIMRALEQMNWVQKDAAELLGISRRAMHYKVRKYGIEIPLRGERFQE</sequence>
<evidence type="ECO:0000313" key="12">
    <source>
        <dbReference type="Proteomes" id="UP000198771"/>
    </source>
</evidence>
<feature type="domain" description="Sigma-54 factor interaction" evidence="9">
    <location>
        <begin position="146"/>
        <end position="375"/>
    </location>
</feature>
<dbReference type="InterPro" id="IPR009057">
    <property type="entry name" value="Homeodomain-like_sf"/>
</dbReference>
<dbReference type="FunFam" id="3.40.50.300:FF:000006">
    <property type="entry name" value="DNA-binding transcriptional regulator NtrC"/>
    <property type="match status" value="1"/>
</dbReference>
<dbReference type="EMBL" id="FMXO01000012">
    <property type="protein sequence ID" value="SDB45690.1"/>
    <property type="molecule type" value="Genomic_DNA"/>
</dbReference>
<dbReference type="GO" id="GO:0006355">
    <property type="term" value="P:regulation of DNA-templated transcription"/>
    <property type="evidence" value="ECO:0007669"/>
    <property type="project" value="InterPro"/>
</dbReference>
<organism evidence="11 12">
    <name type="scientific">Desulfonatronum thiosulfatophilum</name>
    <dbReference type="NCBI Taxonomy" id="617002"/>
    <lineage>
        <taxon>Bacteria</taxon>
        <taxon>Pseudomonadati</taxon>
        <taxon>Thermodesulfobacteriota</taxon>
        <taxon>Desulfovibrionia</taxon>
        <taxon>Desulfovibrionales</taxon>
        <taxon>Desulfonatronaceae</taxon>
        <taxon>Desulfonatronum</taxon>
    </lineage>
</organism>
<dbReference type="PROSITE" id="PS00676">
    <property type="entry name" value="SIGMA54_INTERACT_2"/>
    <property type="match status" value="1"/>
</dbReference>
<dbReference type="SUPFAM" id="SSF46689">
    <property type="entry name" value="Homeodomain-like"/>
    <property type="match status" value="1"/>
</dbReference>
<dbReference type="Pfam" id="PF00072">
    <property type="entry name" value="Response_reg"/>
    <property type="match status" value="1"/>
</dbReference>
<dbReference type="InterPro" id="IPR027417">
    <property type="entry name" value="P-loop_NTPase"/>
</dbReference>
<dbReference type="PROSITE" id="PS00675">
    <property type="entry name" value="SIGMA54_INTERACT_1"/>
    <property type="match status" value="1"/>
</dbReference>
<dbReference type="PROSITE" id="PS50110">
    <property type="entry name" value="RESPONSE_REGULATORY"/>
    <property type="match status" value="1"/>
</dbReference>
<dbReference type="Gene3D" id="1.10.10.60">
    <property type="entry name" value="Homeodomain-like"/>
    <property type="match status" value="1"/>
</dbReference>
<dbReference type="STRING" id="617002.SAMN05660653_02231"/>
<dbReference type="SUPFAM" id="SSF52540">
    <property type="entry name" value="P-loop containing nucleoside triphosphate hydrolases"/>
    <property type="match status" value="1"/>
</dbReference>
<evidence type="ECO:0000256" key="3">
    <source>
        <dbReference type="ARBA" id="ARBA00022840"/>
    </source>
</evidence>
<evidence type="ECO:0000259" key="10">
    <source>
        <dbReference type="PROSITE" id="PS50110"/>
    </source>
</evidence>
<dbReference type="InterPro" id="IPR058031">
    <property type="entry name" value="AAA_lid_NorR"/>
</dbReference>
<dbReference type="RefSeq" id="WP_092121510.1">
    <property type="nucleotide sequence ID" value="NZ_FMXO01000012.1"/>
</dbReference>
<evidence type="ECO:0000256" key="1">
    <source>
        <dbReference type="ARBA" id="ARBA00022553"/>
    </source>
</evidence>
<keyword evidence="6 11" id="KW-0238">DNA-binding</keyword>
<keyword evidence="12" id="KW-1185">Reference proteome</keyword>
<dbReference type="Gene3D" id="1.10.8.60">
    <property type="match status" value="1"/>
</dbReference>
<dbReference type="InterPro" id="IPR001789">
    <property type="entry name" value="Sig_transdc_resp-reg_receiver"/>
</dbReference>
<dbReference type="InterPro" id="IPR025944">
    <property type="entry name" value="Sigma_54_int_dom_CS"/>
</dbReference>
<dbReference type="PROSITE" id="PS50045">
    <property type="entry name" value="SIGMA54_INTERACT_4"/>
    <property type="match status" value="1"/>
</dbReference>
<dbReference type="InterPro" id="IPR011006">
    <property type="entry name" value="CheY-like_superfamily"/>
</dbReference>
<dbReference type="Proteomes" id="UP000198771">
    <property type="component" value="Unassembled WGS sequence"/>
</dbReference>
<dbReference type="InterPro" id="IPR025943">
    <property type="entry name" value="Sigma_54_int_dom_ATP-bd_2"/>
</dbReference>
<dbReference type="Gene3D" id="3.40.50.300">
    <property type="entry name" value="P-loop containing nucleotide triphosphate hydrolases"/>
    <property type="match status" value="1"/>
</dbReference>
<reference evidence="11 12" key="1">
    <citation type="submission" date="2016-10" db="EMBL/GenBank/DDBJ databases">
        <authorList>
            <person name="de Groot N.N."/>
        </authorList>
    </citation>
    <scope>NUCLEOTIDE SEQUENCE [LARGE SCALE GENOMIC DNA]</scope>
    <source>
        <strain evidence="11 12">ASO4-2</strain>
    </source>
</reference>
<dbReference type="Pfam" id="PF00158">
    <property type="entry name" value="Sigma54_activat"/>
    <property type="match status" value="1"/>
</dbReference>
<dbReference type="SMART" id="SM00448">
    <property type="entry name" value="REC"/>
    <property type="match status" value="1"/>
</dbReference>
<evidence type="ECO:0000256" key="2">
    <source>
        <dbReference type="ARBA" id="ARBA00022741"/>
    </source>
</evidence>
<dbReference type="InterPro" id="IPR002197">
    <property type="entry name" value="HTH_Fis"/>
</dbReference>
<protein>
    <submittedName>
        <fullName evidence="11">DNA-binding transcriptional response regulator, NtrC family, contains REC, AAA-type ATPase, and a Fis-type DNA-binding domains</fullName>
    </submittedName>
</protein>
<dbReference type="PANTHER" id="PTHR32071">
    <property type="entry name" value="TRANSCRIPTIONAL REGULATORY PROTEIN"/>
    <property type="match status" value="1"/>
</dbReference>
<dbReference type="AlphaFoldDB" id="A0A1G6DKM7"/>
<dbReference type="FunFam" id="3.40.50.2300:FF:000018">
    <property type="entry name" value="DNA-binding transcriptional regulator NtrC"/>
    <property type="match status" value="1"/>
</dbReference>
<dbReference type="PRINTS" id="PR01590">
    <property type="entry name" value="HTHFIS"/>
</dbReference>
<dbReference type="InterPro" id="IPR003593">
    <property type="entry name" value="AAA+_ATPase"/>
</dbReference>
<accession>A0A1G6DKM7</accession>
<evidence type="ECO:0000256" key="6">
    <source>
        <dbReference type="ARBA" id="ARBA00023125"/>
    </source>
</evidence>
<evidence type="ECO:0000256" key="4">
    <source>
        <dbReference type="ARBA" id="ARBA00023012"/>
    </source>
</evidence>
<dbReference type="GO" id="GO:0005524">
    <property type="term" value="F:ATP binding"/>
    <property type="evidence" value="ECO:0007669"/>
    <property type="project" value="UniProtKB-KW"/>
</dbReference>
<dbReference type="SMART" id="SM00382">
    <property type="entry name" value="AAA"/>
    <property type="match status" value="1"/>
</dbReference>
<dbReference type="InterPro" id="IPR002078">
    <property type="entry name" value="Sigma_54_int"/>
</dbReference>